<reference evidence="2 3" key="1">
    <citation type="submission" date="2018-03" db="EMBL/GenBank/DDBJ databases">
        <authorList>
            <person name="Keele B.F."/>
        </authorList>
    </citation>
    <scope>NUCLEOTIDE SEQUENCE [LARGE SCALE GENOMIC DNA]</scope>
    <source>
        <strain evidence="2 3">CECT 8504</strain>
    </source>
</reference>
<evidence type="ECO:0000256" key="1">
    <source>
        <dbReference type="SAM" id="MobiDB-lite"/>
    </source>
</evidence>
<dbReference type="EMBL" id="ONZF01000005">
    <property type="protein sequence ID" value="SPJ24717.1"/>
    <property type="molecule type" value="Genomic_DNA"/>
</dbReference>
<proteinExistence type="predicted"/>
<evidence type="ECO:0008006" key="4">
    <source>
        <dbReference type="Google" id="ProtNLM"/>
    </source>
</evidence>
<feature type="region of interest" description="Disordered" evidence="1">
    <location>
        <begin position="1"/>
        <end position="34"/>
    </location>
</feature>
<name>A0A2R8BX24_9RHOB</name>
<keyword evidence="3" id="KW-1185">Reference proteome</keyword>
<dbReference type="Proteomes" id="UP000244912">
    <property type="component" value="Unassembled WGS sequence"/>
</dbReference>
<organism evidence="2 3">
    <name type="scientific">Palleronia abyssalis</name>
    <dbReference type="NCBI Taxonomy" id="1501240"/>
    <lineage>
        <taxon>Bacteria</taxon>
        <taxon>Pseudomonadati</taxon>
        <taxon>Pseudomonadota</taxon>
        <taxon>Alphaproteobacteria</taxon>
        <taxon>Rhodobacterales</taxon>
        <taxon>Roseobacteraceae</taxon>
        <taxon>Palleronia</taxon>
    </lineage>
</organism>
<evidence type="ECO:0000313" key="3">
    <source>
        <dbReference type="Proteomes" id="UP000244912"/>
    </source>
</evidence>
<dbReference type="AlphaFoldDB" id="A0A2R8BX24"/>
<dbReference type="RefSeq" id="WP_108894535.1">
    <property type="nucleotide sequence ID" value="NZ_ONZF01000005.1"/>
</dbReference>
<evidence type="ECO:0000313" key="2">
    <source>
        <dbReference type="EMBL" id="SPJ24717.1"/>
    </source>
</evidence>
<protein>
    <recommendedName>
        <fullName evidence="4">DUF3072 domain-containing protein</fullName>
    </recommendedName>
</protein>
<sequence>MSDDDFPADKKTGTASFPVAGAVVHDENTDADEPMTEVQAARLRDLCEKHDEAFDTTLTREQADARIAALEKA</sequence>
<gene>
    <name evidence="2" type="ORF">PAA8504_02555</name>
</gene>
<accession>A0A2R8BX24</accession>
<dbReference type="OrthoDB" id="7871968at2"/>